<dbReference type="AlphaFoldDB" id="A0A7J6DN57"/>
<gene>
    <name evidence="2" type="ORF">G4B88_018038</name>
</gene>
<dbReference type="PANTHER" id="PTHR33018">
    <property type="entry name" value="OS10G0338966 PROTEIN-RELATED"/>
    <property type="match status" value="1"/>
</dbReference>
<name>A0A7J6DN57_CANSA</name>
<sequence length="367" mass="42435">MYDPCCDDVDDLEDDLEVDLEDDLEEDDGVGEENSSQKPSRGPSLLPRLIQSRSEGRRIFVDYNVYGQPIGIGRVDMSSMLVSTVRRLVSILCNCWKEVPAAKKREIWEVMNKTFELDPNHKTKMLSHAAARFRNWKTYLTNNWVLKGIKERPNEFPPRKPKGYEKLIPDEDWENFFESRISDEWLALRKKMQDVRAMNKYNHELGRGAYVRAEADLEKQLGHQMNGFDRVDLWSRARTDNKGQLSEDAKEIKQKIVSEWEPQGSEDVLTKALGTPEERGRVRGVGFGVTPTSFGTPQDLGQAKGKRNKSLHLMWSNGFASKKSAFENKNNLYVNNKIKFVNNKNFFDNNKRLFIENKSYSVDNKKN</sequence>
<evidence type="ECO:0000313" key="2">
    <source>
        <dbReference type="EMBL" id="KAF4347535.1"/>
    </source>
</evidence>
<evidence type="ECO:0000256" key="1">
    <source>
        <dbReference type="SAM" id="MobiDB-lite"/>
    </source>
</evidence>
<comment type="caution">
    <text evidence="2">The sequence shown here is derived from an EMBL/GenBank/DDBJ whole genome shotgun (WGS) entry which is preliminary data.</text>
</comment>
<protein>
    <recommendedName>
        <fullName evidence="4">Transposase, Ptta/En/Spm, plant</fullName>
    </recommendedName>
</protein>
<accession>A0A7J6DN57</accession>
<proteinExistence type="predicted"/>
<evidence type="ECO:0008006" key="4">
    <source>
        <dbReference type="Google" id="ProtNLM"/>
    </source>
</evidence>
<feature type="compositionally biased region" description="Acidic residues" evidence="1">
    <location>
        <begin position="20"/>
        <end position="31"/>
    </location>
</feature>
<reference evidence="2 3" key="1">
    <citation type="journal article" date="2020" name="bioRxiv">
        <title>Sequence and annotation of 42 cannabis genomes reveals extensive copy number variation in cannabinoid synthesis and pathogen resistance genes.</title>
        <authorList>
            <person name="Mckernan K.J."/>
            <person name="Helbert Y."/>
            <person name="Kane L.T."/>
            <person name="Ebling H."/>
            <person name="Zhang L."/>
            <person name="Liu B."/>
            <person name="Eaton Z."/>
            <person name="Mclaughlin S."/>
            <person name="Kingan S."/>
            <person name="Baybayan P."/>
            <person name="Concepcion G."/>
            <person name="Jordan M."/>
            <person name="Riva A."/>
            <person name="Barbazuk W."/>
            <person name="Harkins T."/>
        </authorList>
    </citation>
    <scope>NUCLEOTIDE SEQUENCE [LARGE SCALE GENOMIC DNA]</scope>
    <source>
        <strain evidence="3">cv. Jamaican Lion 4</strain>
        <tissue evidence="2">Leaf</tissue>
    </source>
</reference>
<dbReference type="EMBL" id="JAATIQ010000798">
    <property type="protein sequence ID" value="KAF4347535.1"/>
    <property type="molecule type" value="Genomic_DNA"/>
</dbReference>
<dbReference type="Proteomes" id="UP000583929">
    <property type="component" value="Unassembled WGS sequence"/>
</dbReference>
<dbReference type="PANTHER" id="PTHR33018:SF31">
    <property type="entry name" value="TRANSPOSASE, PTTA_EN_SPM, PLANT"/>
    <property type="match status" value="1"/>
</dbReference>
<organism evidence="2 3">
    <name type="scientific">Cannabis sativa</name>
    <name type="common">Hemp</name>
    <name type="synonym">Marijuana</name>
    <dbReference type="NCBI Taxonomy" id="3483"/>
    <lineage>
        <taxon>Eukaryota</taxon>
        <taxon>Viridiplantae</taxon>
        <taxon>Streptophyta</taxon>
        <taxon>Embryophyta</taxon>
        <taxon>Tracheophyta</taxon>
        <taxon>Spermatophyta</taxon>
        <taxon>Magnoliopsida</taxon>
        <taxon>eudicotyledons</taxon>
        <taxon>Gunneridae</taxon>
        <taxon>Pentapetalae</taxon>
        <taxon>rosids</taxon>
        <taxon>fabids</taxon>
        <taxon>Rosales</taxon>
        <taxon>Cannabaceae</taxon>
        <taxon>Cannabis</taxon>
    </lineage>
</organism>
<keyword evidence="3" id="KW-1185">Reference proteome</keyword>
<evidence type="ECO:0000313" key="3">
    <source>
        <dbReference type="Proteomes" id="UP000583929"/>
    </source>
</evidence>
<feature type="region of interest" description="Disordered" evidence="1">
    <location>
        <begin position="20"/>
        <end position="46"/>
    </location>
</feature>